<sequence length="91" mass="9907">MSMVMNMAKVTAKGQITIPADVREAIGIREGDKVLFVRMDDGSISLRNSSLEALQQAQQSFSEAAAEAGLRNEDDLASLIKQVRAERAEQV</sequence>
<dbReference type="SMART" id="SM00966">
    <property type="entry name" value="SpoVT_AbrB"/>
    <property type="match status" value="1"/>
</dbReference>
<dbReference type="RefSeq" id="WP_196489832.1">
    <property type="nucleotide sequence ID" value="NZ_BAABSL010000001.1"/>
</dbReference>
<dbReference type="Proteomes" id="UP000232491">
    <property type="component" value="Chromosome"/>
</dbReference>
<evidence type="ECO:0000313" key="3">
    <source>
        <dbReference type="EMBL" id="AUE03778.1"/>
    </source>
</evidence>
<dbReference type="EMBL" id="CP023198">
    <property type="protein sequence ID" value="AUE19170.1"/>
    <property type="molecule type" value="Genomic_DNA"/>
</dbReference>
<dbReference type="InterPro" id="IPR007159">
    <property type="entry name" value="SpoVT-AbrB_dom"/>
</dbReference>
<accession>A0A2K9BSB0</accession>
<dbReference type="EMBL" id="CP021558">
    <property type="protein sequence ID" value="AUE03778.1"/>
    <property type="molecule type" value="Genomic_DNA"/>
</dbReference>
<feature type="domain" description="SpoVT-AbrB" evidence="2">
    <location>
        <begin position="5"/>
        <end position="51"/>
    </location>
</feature>
<evidence type="ECO:0000259" key="2">
    <source>
        <dbReference type="PROSITE" id="PS51740"/>
    </source>
</evidence>
<reference evidence="5" key="2">
    <citation type="submission" date="2023-02" db="EMBL/GenBank/DDBJ databases">
        <authorList>
            <person name="Whidbey C."/>
        </authorList>
    </citation>
    <scope>NUCLEOTIDE SEQUENCE</scope>
    <source>
        <strain evidence="5">VSI11</strain>
    </source>
</reference>
<keyword evidence="1 5" id="KW-0238">DNA-binding</keyword>
<dbReference type="Proteomes" id="UP001219009">
    <property type="component" value="Chromosome"/>
</dbReference>
<dbReference type="Gene3D" id="2.10.260.10">
    <property type="match status" value="1"/>
</dbReference>
<evidence type="ECO:0000256" key="1">
    <source>
        <dbReference type="PROSITE-ProRule" id="PRU01076"/>
    </source>
</evidence>
<dbReference type="InterPro" id="IPR037914">
    <property type="entry name" value="SpoVT-AbrB_sf"/>
</dbReference>
<evidence type="ECO:0000313" key="7">
    <source>
        <dbReference type="Proteomes" id="UP000232496"/>
    </source>
</evidence>
<dbReference type="AlphaFoldDB" id="A0A2K9BSB0"/>
<dbReference type="GO" id="GO:0003677">
    <property type="term" value="F:DNA binding"/>
    <property type="evidence" value="ECO:0007669"/>
    <property type="project" value="UniProtKB-UniRule"/>
</dbReference>
<organism evidence="3 6">
    <name type="scientific">Bifidobacterium breve</name>
    <dbReference type="NCBI Taxonomy" id="1685"/>
    <lineage>
        <taxon>Bacteria</taxon>
        <taxon>Bacillati</taxon>
        <taxon>Actinomycetota</taxon>
        <taxon>Actinomycetes</taxon>
        <taxon>Bifidobacteriales</taxon>
        <taxon>Bifidobacteriaceae</taxon>
        <taxon>Bifidobacterium</taxon>
    </lineage>
</organism>
<dbReference type="Pfam" id="PF04014">
    <property type="entry name" value="MazE_antitoxin"/>
    <property type="match status" value="1"/>
</dbReference>
<name>A0A2K9BSB0_BIFBR</name>
<dbReference type="Proteomes" id="UP000232496">
    <property type="component" value="Chromosome"/>
</dbReference>
<gene>
    <name evidence="3" type="ORF">BB215W447A_1774</name>
    <name evidence="4" type="ORF">DRBB29_1634</name>
    <name evidence="5" type="ORF">PUW55_09315</name>
</gene>
<dbReference type="EMBL" id="CP118083">
    <property type="protein sequence ID" value="WEB54380.1"/>
    <property type="molecule type" value="Genomic_DNA"/>
</dbReference>
<evidence type="ECO:0000313" key="5">
    <source>
        <dbReference type="EMBL" id="WEB54380.1"/>
    </source>
</evidence>
<dbReference type="NCBIfam" id="TIGR01439">
    <property type="entry name" value="lp_hng_hel_AbrB"/>
    <property type="match status" value="1"/>
</dbReference>
<evidence type="ECO:0000313" key="4">
    <source>
        <dbReference type="EMBL" id="AUE19170.1"/>
    </source>
</evidence>
<dbReference type="PROSITE" id="PS51740">
    <property type="entry name" value="SPOVT_ABRB"/>
    <property type="match status" value="1"/>
</dbReference>
<dbReference type="InterPro" id="IPR052975">
    <property type="entry name" value="Repressor-like_regulatory"/>
</dbReference>
<reference evidence="3 6" key="1">
    <citation type="submission" date="2017-05" db="EMBL/GenBank/DDBJ databases">
        <title>Comparative genomics and methylome analysis of the gut commensal Bifidobacterium breve.</title>
        <authorList>
            <person name="Bottacini F."/>
            <person name="Morrissey R."/>
            <person name="Roberts R.J."/>
            <person name="James K."/>
            <person name="van Breen J."/>
            <person name="Egan M."/>
            <person name="Lambert J."/>
            <person name="van Limpt K."/>
            <person name="Stanton C."/>
            <person name="Knol J."/>
            <person name="O' Connell Motherway M."/>
            <person name="van Sinderen D."/>
        </authorList>
    </citation>
    <scope>NUCLEOTIDE SEQUENCE [LARGE SCALE GENOMIC DNA]</scope>
    <source>
        <strain evidence="3 6">215W447a</strain>
        <strain evidence="4 7">DRBB29</strain>
    </source>
</reference>
<dbReference type="SUPFAM" id="SSF89447">
    <property type="entry name" value="AbrB/MazE/MraZ-like"/>
    <property type="match status" value="1"/>
</dbReference>
<evidence type="ECO:0000313" key="6">
    <source>
        <dbReference type="Proteomes" id="UP000232491"/>
    </source>
</evidence>
<dbReference type="PANTHER" id="PTHR34860">
    <property type="entry name" value="REPRESSOR-LIKE PROTEIN SSO7C3"/>
    <property type="match status" value="1"/>
</dbReference>
<proteinExistence type="predicted"/>
<dbReference type="PANTHER" id="PTHR34860:SF6">
    <property type="entry name" value="REPRESSOR-LIKE PROTEIN SSO7C3"/>
    <property type="match status" value="1"/>
</dbReference>
<protein>
    <submittedName>
        <fullName evidence="5">AbrB/MazE/SpoVT family DNA-binding domain-containing protein</fullName>
    </submittedName>
</protein>